<keyword evidence="4" id="KW-0479">Metal-binding</keyword>
<dbReference type="PROSITE" id="PS51085">
    <property type="entry name" value="2FE2S_FER_2"/>
    <property type="match status" value="1"/>
</dbReference>
<evidence type="ECO:0000259" key="10">
    <source>
        <dbReference type="PROSITE" id="PS51085"/>
    </source>
</evidence>
<dbReference type="InterPro" id="IPR017938">
    <property type="entry name" value="Riboflavin_synthase-like_b-brl"/>
</dbReference>
<dbReference type="CDD" id="cd06215">
    <property type="entry name" value="FNR_iron_sulfur_binding_1"/>
    <property type="match status" value="1"/>
</dbReference>
<keyword evidence="5" id="KW-0274">FAD</keyword>
<comment type="caution">
    <text evidence="12">The sequence shown here is derived from an EMBL/GenBank/DDBJ whole genome shotgun (WGS) entry which is preliminary data.</text>
</comment>
<reference evidence="12 13" key="1">
    <citation type="submission" date="2023-09" db="EMBL/GenBank/DDBJ databases">
        <authorList>
            <person name="Rey-Velasco X."/>
        </authorList>
    </citation>
    <scope>NUCLEOTIDE SEQUENCE [LARGE SCALE GENOMIC DNA]</scope>
    <source>
        <strain evidence="12 13">F158</strain>
    </source>
</reference>
<keyword evidence="6" id="KW-0560">Oxidoreductase</keyword>
<evidence type="ECO:0000256" key="7">
    <source>
        <dbReference type="ARBA" id="ARBA00023004"/>
    </source>
</evidence>
<dbReference type="InterPro" id="IPR036010">
    <property type="entry name" value="2Fe-2S_ferredoxin-like_sf"/>
</dbReference>
<dbReference type="Pfam" id="PF00970">
    <property type="entry name" value="FAD_binding_6"/>
    <property type="match status" value="1"/>
</dbReference>
<evidence type="ECO:0000256" key="5">
    <source>
        <dbReference type="ARBA" id="ARBA00022827"/>
    </source>
</evidence>
<dbReference type="PROSITE" id="PS00197">
    <property type="entry name" value="2FE2S_FER_1"/>
    <property type="match status" value="1"/>
</dbReference>
<dbReference type="InterPro" id="IPR001433">
    <property type="entry name" value="OxRdtase_FAD/NAD-bd"/>
</dbReference>
<dbReference type="Gene3D" id="3.10.20.30">
    <property type="match status" value="1"/>
</dbReference>
<dbReference type="SUPFAM" id="SSF52343">
    <property type="entry name" value="Ferredoxin reductase-like, C-terminal NADP-linked domain"/>
    <property type="match status" value="1"/>
</dbReference>
<name>A0ABU3DHJ3_9RHOB</name>
<keyword evidence="8" id="KW-0411">Iron-sulfur</keyword>
<evidence type="ECO:0000256" key="2">
    <source>
        <dbReference type="ARBA" id="ARBA00022630"/>
    </source>
</evidence>
<dbReference type="InterPro" id="IPR050415">
    <property type="entry name" value="MRET"/>
</dbReference>
<evidence type="ECO:0000259" key="11">
    <source>
        <dbReference type="PROSITE" id="PS51384"/>
    </source>
</evidence>
<dbReference type="PANTHER" id="PTHR47354">
    <property type="entry name" value="NADH OXIDOREDUCTASE HCR"/>
    <property type="match status" value="1"/>
</dbReference>
<dbReference type="SUPFAM" id="SSF54292">
    <property type="entry name" value="2Fe-2S ferredoxin-like"/>
    <property type="match status" value="1"/>
</dbReference>
<keyword evidence="2" id="KW-0285">Flavoprotein</keyword>
<proteinExistence type="inferred from homology"/>
<dbReference type="InterPro" id="IPR006058">
    <property type="entry name" value="2Fe2S_fd_BS"/>
</dbReference>
<dbReference type="CDD" id="cd00207">
    <property type="entry name" value="fer2"/>
    <property type="match status" value="1"/>
</dbReference>
<evidence type="ECO:0000256" key="4">
    <source>
        <dbReference type="ARBA" id="ARBA00022723"/>
    </source>
</evidence>
<dbReference type="InterPro" id="IPR001041">
    <property type="entry name" value="2Fe-2S_ferredoxin-type"/>
</dbReference>
<evidence type="ECO:0000256" key="1">
    <source>
        <dbReference type="ARBA" id="ARBA00001974"/>
    </source>
</evidence>
<gene>
    <name evidence="12" type="ORF">RM543_10840</name>
</gene>
<evidence type="ECO:0000256" key="6">
    <source>
        <dbReference type="ARBA" id="ARBA00023002"/>
    </source>
</evidence>
<dbReference type="Gene3D" id="2.40.30.10">
    <property type="entry name" value="Translation factors"/>
    <property type="match status" value="1"/>
</dbReference>
<feature type="domain" description="FAD-binding FR-type" evidence="11">
    <location>
        <begin position="6"/>
        <end position="117"/>
    </location>
</feature>
<feature type="domain" description="2Fe-2S ferredoxin-type" evidence="10">
    <location>
        <begin position="272"/>
        <end position="358"/>
    </location>
</feature>
<protein>
    <submittedName>
        <fullName evidence="12">Hybrid-cluster NAD(P)-dependent oxidoreductase</fullName>
    </submittedName>
</protein>
<sequence length="358" mass="38999">MNDLSSLPKRAVWSDAEPLECVSIIPEVPNTATFTFQAPSGALFDFSPGQFLTLELPLPSGTIHRTYTISSSPSRPRSISVTIKAQAGSIGTQWMLNELQPGMRLKAFGPAGVFTHLNHPAEKYLFISAGSGITPSMSMTTYMFDLGTMPDIVFVNCARRPSEIIFRERLEHMASRMPGIDLKWVVEGTDPFRPWTGYRGMFNQLMLGLMAPDYLEREVFCCGPEPFMRAVREALFGLGFDMDRYHQESFQAPAETDADVPEIDDVVPEQGTDVELTFAASGVTATVHETDTILAAARNAGLNIPSGCTFGVCGTCRIKKVAGEVHMVHNGGITEEDVEAGYILACCSNPIGNVTVDA</sequence>
<dbReference type="InterPro" id="IPR008333">
    <property type="entry name" value="Cbr1-like_FAD-bd_dom"/>
</dbReference>
<comment type="similarity">
    <text evidence="9">In the N-terminal section; belongs to the FAD-binding oxidoreductase type 6 family.</text>
</comment>
<dbReference type="InterPro" id="IPR012675">
    <property type="entry name" value="Beta-grasp_dom_sf"/>
</dbReference>
<keyword evidence="7" id="KW-0408">Iron</keyword>
<keyword evidence="13" id="KW-1185">Reference proteome</keyword>
<evidence type="ECO:0000256" key="8">
    <source>
        <dbReference type="ARBA" id="ARBA00023014"/>
    </source>
</evidence>
<comment type="cofactor">
    <cofactor evidence="1">
        <name>FAD</name>
        <dbReference type="ChEBI" id="CHEBI:57692"/>
    </cofactor>
</comment>
<evidence type="ECO:0000313" key="12">
    <source>
        <dbReference type="EMBL" id="MDT0683184.1"/>
    </source>
</evidence>
<dbReference type="SUPFAM" id="SSF63380">
    <property type="entry name" value="Riboflavin synthase domain-like"/>
    <property type="match status" value="1"/>
</dbReference>
<dbReference type="PRINTS" id="PR00410">
    <property type="entry name" value="PHEHYDRXLASE"/>
</dbReference>
<evidence type="ECO:0000313" key="13">
    <source>
        <dbReference type="Proteomes" id="UP001265259"/>
    </source>
</evidence>
<dbReference type="InterPro" id="IPR017927">
    <property type="entry name" value="FAD-bd_FR_type"/>
</dbReference>
<organism evidence="12 13">
    <name type="scientific">Tropicimonas omnivorans</name>
    <dbReference type="NCBI Taxonomy" id="3075590"/>
    <lineage>
        <taxon>Bacteria</taxon>
        <taxon>Pseudomonadati</taxon>
        <taxon>Pseudomonadota</taxon>
        <taxon>Alphaproteobacteria</taxon>
        <taxon>Rhodobacterales</taxon>
        <taxon>Roseobacteraceae</taxon>
        <taxon>Tropicimonas</taxon>
    </lineage>
</organism>
<dbReference type="PROSITE" id="PS51384">
    <property type="entry name" value="FAD_FR"/>
    <property type="match status" value="1"/>
</dbReference>
<dbReference type="RefSeq" id="WP_311691497.1">
    <property type="nucleotide sequence ID" value="NZ_JAVRHL010000003.1"/>
</dbReference>
<dbReference type="Pfam" id="PF00175">
    <property type="entry name" value="NAD_binding_1"/>
    <property type="match status" value="1"/>
</dbReference>
<dbReference type="InterPro" id="IPR039261">
    <property type="entry name" value="FNR_nucleotide-bd"/>
</dbReference>
<keyword evidence="3" id="KW-0001">2Fe-2S</keyword>
<dbReference type="Proteomes" id="UP001265259">
    <property type="component" value="Unassembled WGS sequence"/>
</dbReference>
<evidence type="ECO:0000256" key="3">
    <source>
        <dbReference type="ARBA" id="ARBA00022714"/>
    </source>
</evidence>
<evidence type="ECO:0000256" key="9">
    <source>
        <dbReference type="ARBA" id="ARBA00061434"/>
    </source>
</evidence>
<dbReference type="Gene3D" id="3.40.50.80">
    <property type="entry name" value="Nucleotide-binding domain of ferredoxin-NADP reductase (FNR) module"/>
    <property type="match status" value="1"/>
</dbReference>
<accession>A0ABU3DHJ3</accession>
<dbReference type="Pfam" id="PF00111">
    <property type="entry name" value="Fer2"/>
    <property type="match status" value="1"/>
</dbReference>
<dbReference type="EMBL" id="JAVRHL010000003">
    <property type="protein sequence ID" value="MDT0683184.1"/>
    <property type="molecule type" value="Genomic_DNA"/>
</dbReference>
<dbReference type="PANTHER" id="PTHR47354:SF6">
    <property type="entry name" value="NADH OXIDOREDUCTASE HCR"/>
    <property type="match status" value="1"/>
</dbReference>